<dbReference type="EMBL" id="CACVBM020001465">
    <property type="protein sequence ID" value="CAA7051148.1"/>
    <property type="molecule type" value="Genomic_DNA"/>
</dbReference>
<evidence type="ECO:0000313" key="2">
    <source>
        <dbReference type="Proteomes" id="UP000467841"/>
    </source>
</evidence>
<keyword evidence="2" id="KW-1185">Reference proteome</keyword>
<sequence length="91" mass="9928">MLVCRRLRFVSPDVEHEPESPGGGFTPGGGAPPALVCHCIRIRVGFSQLDLRSRLSSALFLALRFASHAQLAEARVDLTSSNFHESVFAYT</sequence>
<dbReference type="AlphaFoldDB" id="A0A6D2KGY9"/>
<name>A0A6D2KGY9_9BRAS</name>
<reference evidence="1" key="1">
    <citation type="submission" date="2020-01" db="EMBL/GenBank/DDBJ databases">
        <authorList>
            <person name="Mishra B."/>
        </authorList>
    </citation>
    <scope>NUCLEOTIDE SEQUENCE [LARGE SCALE GENOMIC DNA]</scope>
</reference>
<comment type="caution">
    <text evidence="1">The sequence shown here is derived from an EMBL/GenBank/DDBJ whole genome shotgun (WGS) entry which is preliminary data.</text>
</comment>
<accession>A0A6D2KGY9</accession>
<evidence type="ECO:0000313" key="1">
    <source>
        <dbReference type="EMBL" id="CAA7051148.1"/>
    </source>
</evidence>
<proteinExistence type="predicted"/>
<dbReference type="Proteomes" id="UP000467841">
    <property type="component" value="Unassembled WGS sequence"/>
</dbReference>
<organism evidence="1 2">
    <name type="scientific">Microthlaspi erraticum</name>
    <dbReference type="NCBI Taxonomy" id="1685480"/>
    <lineage>
        <taxon>Eukaryota</taxon>
        <taxon>Viridiplantae</taxon>
        <taxon>Streptophyta</taxon>
        <taxon>Embryophyta</taxon>
        <taxon>Tracheophyta</taxon>
        <taxon>Spermatophyta</taxon>
        <taxon>Magnoliopsida</taxon>
        <taxon>eudicotyledons</taxon>
        <taxon>Gunneridae</taxon>
        <taxon>Pentapetalae</taxon>
        <taxon>rosids</taxon>
        <taxon>malvids</taxon>
        <taxon>Brassicales</taxon>
        <taxon>Brassicaceae</taxon>
        <taxon>Coluteocarpeae</taxon>
        <taxon>Microthlaspi</taxon>
    </lineage>
</organism>
<protein>
    <submittedName>
        <fullName evidence="1">Uncharacterized protein</fullName>
    </submittedName>
</protein>
<gene>
    <name evidence="1" type="ORF">MERR_LOCUS38383</name>
</gene>